<dbReference type="Proteomes" id="UP000289738">
    <property type="component" value="Chromosome B08"/>
</dbReference>
<name>A0A444XYH5_ARAHY</name>
<sequence>MEVFSSRVTSMELIRERSTTHIHVHYIGSCITCSAIISRFQFIYKQTIRHNAYDQDPYAKEFGIKSEKLASVEARILPAPWEFNPEPVIPIYNAEPEQVEKALEHVYHVSTTKMKGKGLELLLAILPDNNASLYGDLENL</sequence>
<dbReference type="Pfam" id="PF16488">
    <property type="entry name" value="ArgoL2"/>
    <property type="match status" value="1"/>
</dbReference>
<evidence type="ECO:0000259" key="1">
    <source>
        <dbReference type="Pfam" id="PF16488"/>
    </source>
</evidence>
<evidence type="ECO:0000313" key="3">
    <source>
        <dbReference type="Proteomes" id="UP000289738"/>
    </source>
</evidence>
<keyword evidence="3" id="KW-1185">Reference proteome</keyword>
<organism evidence="2 3">
    <name type="scientific">Arachis hypogaea</name>
    <name type="common">Peanut</name>
    <dbReference type="NCBI Taxonomy" id="3818"/>
    <lineage>
        <taxon>Eukaryota</taxon>
        <taxon>Viridiplantae</taxon>
        <taxon>Streptophyta</taxon>
        <taxon>Embryophyta</taxon>
        <taxon>Tracheophyta</taxon>
        <taxon>Spermatophyta</taxon>
        <taxon>Magnoliopsida</taxon>
        <taxon>eudicotyledons</taxon>
        <taxon>Gunneridae</taxon>
        <taxon>Pentapetalae</taxon>
        <taxon>rosids</taxon>
        <taxon>fabids</taxon>
        <taxon>Fabales</taxon>
        <taxon>Fabaceae</taxon>
        <taxon>Papilionoideae</taxon>
        <taxon>50 kb inversion clade</taxon>
        <taxon>dalbergioids sensu lato</taxon>
        <taxon>Dalbergieae</taxon>
        <taxon>Pterocarpus clade</taxon>
        <taxon>Arachis</taxon>
    </lineage>
</organism>
<comment type="caution">
    <text evidence="2">The sequence shown here is derived from an EMBL/GenBank/DDBJ whole genome shotgun (WGS) entry which is preliminary data.</text>
</comment>
<dbReference type="Gene3D" id="3.40.50.2300">
    <property type="match status" value="1"/>
</dbReference>
<gene>
    <name evidence="2" type="ORF">Ahy_B08g089656</name>
</gene>
<proteinExistence type="predicted"/>
<feature type="domain" description="Argonaute linker 2" evidence="1">
    <location>
        <begin position="39"/>
        <end position="81"/>
    </location>
</feature>
<protein>
    <recommendedName>
        <fullName evidence="1">Argonaute linker 2 domain-containing protein</fullName>
    </recommendedName>
</protein>
<dbReference type="EMBL" id="SDMP01000018">
    <property type="protein sequence ID" value="RYQ94724.1"/>
    <property type="molecule type" value="Genomic_DNA"/>
</dbReference>
<dbReference type="InterPro" id="IPR032472">
    <property type="entry name" value="ArgoL2"/>
</dbReference>
<reference evidence="2 3" key="1">
    <citation type="submission" date="2019-01" db="EMBL/GenBank/DDBJ databases">
        <title>Sequencing of cultivated peanut Arachis hypogaea provides insights into genome evolution and oil improvement.</title>
        <authorList>
            <person name="Chen X."/>
        </authorList>
    </citation>
    <scope>NUCLEOTIDE SEQUENCE [LARGE SCALE GENOMIC DNA]</scope>
    <source>
        <strain evidence="3">cv. Fuhuasheng</strain>
        <tissue evidence="2">Leaves</tissue>
    </source>
</reference>
<accession>A0A444XYH5</accession>
<dbReference type="AlphaFoldDB" id="A0A444XYH5"/>
<evidence type="ECO:0000313" key="2">
    <source>
        <dbReference type="EMBL" id="RYQ94724.1"/>
    </source>
</evidence>